<name>A0ABP1D5D0_9APHY</name>
<evidence type="ECO:0000256" key="4">
    <source>
        <dbReference type="ARBA" id="ARBA00022490"/>
    </source>
</evidence>
<dbReference type="SUPFAM" id="SSF55666">
    <property type="entry name" value="Ribonuclease PH domain 2-like"/>
    <property type="match status" value="1"/>
</dbReference>
<keyword evidence="9" id="KW-1185">Reference proteome</keyword>
<dbReference type="InterPro" id="IPR036345">
    <property type="entry name" value="ExoRNase_PH_dom2_sf"/>
</dbReference>
<evidence type="ECO:0000313" key="9">
    <source>
        <dbReference type="Proteomes" id="UP001497453"/>
    </source>
</evidence>
<evidence type="ECO:0000256" key="1">
    <source>
        <dbReference type="ARBA" id="ARBA00004496"/>
    </source>
</evidence>
<protein>
    <recommendedName>
        <fullName evidence="6">Ribosomal RNA-processing protein 42</fullName>
    </recommendedName>
</protein>
<dbReference type="EMBL" id="OZ037945">
    <property type="protein sequence ID" value="CAL1702364.1"/>
    <property type="molecule type" value="Genomic_DNA"/>
</dbReference>
<dbReference type="InterPro" id="IPR001247">
    <property type="entry name" value="ExoRNase_PH_dom1"/>
</dbReference>
<evidence type="ECO:0000256" key="6">
    <source>
        <dbReference type="ARBA" id="ARBA00042523"/>
    </source>
</evidence>
<accession>A0ABP1D5D0</accession>
<comment type="subcellular location">
    <subcellularLocation>
        <location evidence="1">Cytoplasm</location>
    </subcellularLocation>
    <subcellularLocation>
        <location evidence="2">Nucleus</location>
        <location evidence="2">Nucleolus</location>
    </subcellularLocation>
</comment>
<comment type="similarity">
    <text evidence="3">Belongs to the RNase PH family.</text>
</comment>
<reference evidence="9" key="1">
    <citation type="submission" date="2024-04" db="EMBL/GenBank/DDBJ databases">
        <authorList>
            <person name="Shaw F."/>
            <person name="Minotto A."/>
        </authorList>
    </citation>
    <scope>NUCLEOTIDE SEQUENCE [LARGE SCALE GENOMIC DNA]</scope>
</reference>
<sequence length="335" mass="36720">MAATSKSERAYIQSALHASPPLRADGRSLQDFRNVLLETGVSPLANGSARLNIGKNPEEGGGGTEVLAATKLEVEDIETGDGVEGGRLICTVTCSPAAYPQLSMNALDDLQYDYTTVLHQILSHPSLHPKNLGIIPRRKSWLLNLDLVILSDAGNTYDAMFLAARAALWDTKVPITRAVQYQARTVGETLRAVEESMDVEGVSPSGFDTRQIPVAADFELPDYWDEGEPLEGRDLWPVCITLNVHEAVHFLDATLSEEASVPSQFLVAFSFPPSSPSRVQAIRTIGSGELQPSHIQTLVQEAEKYARQLHTALNAKLRDEDIRRHQKAKVKFANR</sequence>
<keyword evidence="4" id="KW-0963">Cytoplasm</keyword>
<feature type="domain" description="Exoribonuclease phosphorolytic" evidence="7">
    <location>
        <begin position="31"/>
        <end position="174"/>
    </location>
</feature>
<evidence type="ECO:0000256" key="2">
    <source>
        <dbReference type="ARBA" id="ARBA00004604"/>
    </source>
</evidence>
<dbReference type="PANTHER" id="PTHR11097">
    <property type="entry name" value="EXOSOME COMPLEX EXONUCLEASE RIBOSOMAL RNA PROCESSING PROTEIN"/>
    <property type="match status" value="1"/>
</dbReference>
<dbReference type="Pfam" id="PF01138">
    <property type="entry name" value="RNase_PH"/>
    <property type="match status" value="1"/>
</dbReference>
<dbReference type="PANTHER" id="PTHR11097:SF8">
    <property type="entry name" value="EXOSOME COMPLEX COMPONENT RRP42"/>
    <property type="match status" value="1"/>
</dbReference>
<dbReference type="InterPro" id="IPR020568">
    <property type="entry name" value="Ribosomal_Su5_D2-typ_SF"/>
</dbReference>
<organism evidence="8 9">
    <name type="scientific">Somion occarium</name>
    <dbReference type="NCBI Taxonomy" id="3059160"/>
    <lineage>
        <taxon>Eukaryota</taxon>
        <taxon>Fungi</taxon>
        <taxon>Dikarya</taxon>
        <taxon>Basidiomycota</taxon>
        <taxon>Agaricomycotina</taxon>
        <taxon>Agaricomycetes</taxon>
        <taxon>Polyporales</taxon>
        <taxon>Cerrenaceae</taxon>
        <taxon>Somion</taxon>
    </lineage>
</organism>
<dbReference type="InterPro" id="IPR027408">
    <property type="entry name" value="PNPase/RNase_PH_dom_sf"/>
</dbReference>
<evidence type="ECO:0000256" key="3">
    <source>
        <dbReference type="ARBA" id="ARBA00006678"/>
    </source>
</evidence>
<keyword evidence="5" id="KW-0271">Exosome</keyword>
<dbReference type="Proteomes" id="UP001497453">
    <property type="component" value="Chromosome 2"/>
</dbReference>
<dbReference type="SUPFAM" id="SSF54211">
    <property type="entry name" value="Ribosomal protein S5 domain 2-like"/>
    <property type="match status" value="1"/>
</dbReference>
<proteinExistence type="inferred from homology"/>
<evidence type="ECO:0000256" key="5">
    <source>
        <dbReference type="ARBA" id="ARBA00022835"/>
    </source>
</evidence>
<dbReference type="InterPro" id="IPR050590">
    <property type="entry name" value="Exosome_comp_Rrp42_subfam"/>
</dbReference>
<evidence type="ECO:0000259" key="7">
    <source>
        <dbReference type="Pfam" id="PF01138"/>
    </source>
</evidence>
<dbReference type="Gene3D" id="3.30.230.70">
    <property type="entry name" value="GHMP Kinase, N-terminal domain"/>
    <property type="match status" value="1"/>
</dbReference>
<evidence type="ECO:0000313" key="8">
    <source>
        <dbReference type="EMBL" id="CAL1702364.1"/>
    </source>
</evidence>
<gene>
    <name evidence="8" type="ORF">GFSPODELE1_LOCUS4007</name>
</gene>